<reference evidence="8 10" key="1">
    <citation type="journal article" date="2010" name="BMC Genomics">
        <title>Combination of measures distinguishes pre-miRNAs from other stem-loops in the genome of the newly sequenced Anopheles darlingi.</title>
        <authorList>
            <person name="Mendes N.D."/>
            <person name="Freitas A.T."/>
            <person name="Vasconcelos A.T."/>
            <person name="Sagot M.F."/>
        </authorList>
    </citation>
    <scope>NUCLEOTIDE SEQUENCE</scope>
</reference>
<feature type="transmembrane region" description="Helical" evidence="7">
    <location>
        <begin position="259"/>
        <end position="281"/>
    </location>
</feature>
<dbReference type="PANTHER" id="PTHR31158:SF10">
    <property type="entry name" value="LD27791P"/>
    <property type="match status" value="1"/>
</dbReference>
<reference evidence="8" key="2">
    <citation type="submission" date="2010-05" db="EMBL/GenBank/DDBJ databases">
        <authorList>
            <person name="Almeida L.G."/>
            <person name="Nicolas M.F."/>
            <person name="Souza R.C."/>
            <person name="Vasconcelos A.T.R."/>
        </authorList>
    </citation>
    <scope>NUCLEOTIDE SEQUENCE</scope>
</reference>
<keyword evidence="4 7" id="KW-1133">Transmembrane helix</keyword>
<evidence type="ECO:0000256" key="5">
    <source>
        <dbReference type="ARBA" id="ARBA00023136"/>
    </source>
</evidence>
<evidence type="ECO:0000256" key="4">
    <source>
        <dbReference type="ARBA" id="ARBA00022989"/>
    </source>
</evidence>
<evidence type="ECO:0000313" key="9">
    <source>
        <dbReference type="EnsemblMetazoa" id="ADAC009474-PA"/>
    </source>
</evidence>
<dbReference type="FunCoup" id="W5J6C1">
    <property type="interactions" value="30"/>
</dbReference>
<evidence type="ECO:0000256" key="1">
    <source>
        <dbReference type="ARBA" id="ARBA00004141"/>
    </source>
</evidence>
<dbReference type="HOGENOM" id="CLU_045258_3_1_1"/>
<reference evidence="9" key="4">
    <citation type="submission" date="2015-06" db="UniProtKB">
        <authorList>
            <consortium name="EnsemblMetazoa"/>
        </authorList>
    </citation>
    <scope>IDENTIFICATION</scope>
</reference>
<dbReference type="VEuPathDB" id="VectorBase:ADAR2_009275"/>
<keyword evidence="10" id="KW-1185">Reference proteome</keyword>
<keyword evidence="5 7" id="KW-0472">Membrane</keyword>
<dbReference type="EnsemblMetazoa" id="ADAC009474-RA">
    <property type="protein sequence ID" value="ADAC009474-PA"/>
    <property type="gene ID" value="ADAC009474"/>
</dbReference>
<dbReference type="PANTHER" id="PTHR31158">
    <property type="entry name" value="DUAL OXIDASE 2"/>
    <property type="match status" value="1"/>
</dbReference>
<dbReference type="VEuPathDB" id="VectorBase:ADAC009474"/>
<evidence type="ECO:0000313" key="8">
    <source>
        <dbReference type="EMBL" id="ETN58938.1"/>
    </source>
</evidence>
<dbReference type="EMBL" id="ADMH02002110">
    <property type="protein sequence ID" value="ETN58938.1"/>
    <property type="molecule type" value="Genomic_DNA"/>
</dbReference>
<dbReference type="STRING" id="43151.W5J6C1"/>
<dbReference type="InterPro" id="IPR018469">
    <property type="entry name" value="Dual_oxidase_maturation_fac"/>
</dbReference>
<keyword evidence="6" id="KW-0325">Glycoprotein</keyword>
<feature type="transmembrane region" description="Helical" evidence="7">
    <location>
        <begin position="330"/>
        <end position="356"/>
    </location>
</feature>
<dbReference type="GO" id="GO:0015031">
    <property type="term" value="P:protein transport"/>
    <property type="evidence" value="ECO:0007669"/>
    <property type="project" value="InterPro"/>
</dbReference>
<dbReference type="OMA" id="MHINITY"/>
<organism evidence="8">
    <name type="scientific">Anopheles darlingi</name>
    <name type="common">Mosquito</name>
    <dbReference type="NCBI Taxonomy" id="43151"/>
    <lineage>
        <taxon>Eukaryota</taxon>
        <taxon>Metazoa</taxon>
        <taxon>Ecdysozoa</taxon>
        <taxon>Arthropoda</taxon>
        <taxon>Hexapoda</taxon>
        <taxon>Insecta</taxon>
        <taxon>Pterygota</taxon>
        <taxon>Neoptera</taxon>
        <taxon>Endopterygota</taxon>
        <taxon>Diptera</taxon>
        <taxon>Nematocera</taxon>
        <taxon>Culicoidea</taxon>
        <taxon>Culicidae</taxon>
        <taxon>Anophelinae</taxon>
        <taxon>Anopheles</taxon>
    </lineage>
</organism>
<sequence>MSRVLSTSKCQPPATTMWSTSIGYYMIGRIPFHRSASPSFKRMSHGPSRTAIESGLSNGNVLRNCHRWSKHRTRTMKGWFDAFRDDGAPTLYSFSNRTPVTGDVSIVAVCVMFATVYLAFLVIFPGVRKQKFTTFTTVTLSLFVGLVILVSRLGSGWHVAQSTIVAPYRAFSREKLPARIGAHIGLMHINITLTALPVGNWTPPDIDFNERFSWNQANDMGNSYRDALQRGLPYPILTVAEYFSLGQEGFAWGGQYRAAGYYASILLWASFAAWLLMNLLLVAVPRYGAYTMTLTGALLIGASIGYSAMLPKRPLMIVIEGARIDFHLGWCFYLVLIAGVLCFAIGLVISVIDLVWPHRFSTILEVYYDTPYDRHVILEESHDVRYRKRNSKGLEEPPGLGSRILRRLSSKTRDQHTDKMGIENRGFQHDVPKSPWRYPFRRAQQTPPQGIQRTISQDSTSSIASAAAMSQSLHKVALSRMLPKPPLERTREISNW</sequence>
<dbReference type="eggNOG" id="KOG3921">
    <property type="taxonomic scope" value="Eukaryota"/>
</dbReference>
<accession>W5J6C1</accession>
<evidence type="ECO:0000256" key="3">
    <source>
        <dbReference type="ARBA" id="ARBA00022692"/>
    </source>
</evidence>
<keyword evidence="3 7" id="KW-0812">Transmembrane</keyword>
<protein>
    <submittedName>
        <fullName evidence="8">Moladietz</fullName>
    </submittedName>
</protein>
<dbReference type="Proteomes" id="UP000000673">
    <property type="component" value="Unassembled WGS sequence"/>
</dbReference>
<evidence type="ECO:0000313" key="10">
    <source>
        <dbReference type="Proteomes" id="UP000000673"/>
    </source>
</evidence>
<reference evidence="8" key="3">
    <citation type="journal article" date="2013" name="Nucleic Acids Res.">
        <title>The genome of Anopheles darlingi, the main neotropical malaria vector.</title>
        <authorList>
            <person name="Marinotti O."/>
            <person name="Cerqueira G.C."/>
            <person name="de Almeida L.G."/>
            <person name="Ferro M.I."/>
            <person name="Loreto E.L."/>
            <person name="Zaha A."/>
            <person name="Teixeira S.M."/>
            <person name="Wespiser A.R."/>
            <person name="Almeida E Silva A."/>
            <person name="Schlindwein A.D."/>
            <person name="Pacheco A.C."/>
            <person name="Silva A.L."/>
            <person name="Graveley B.R."/>
            <person name="Walenz B.P."/>
            <person name="Lima Bde A."/>
            <person name="Ribeiro C.A."/>
            <person name="Nunes-Silva C.G."/>
            <person name="de Carvalho C.R."/>
            <person name="Soares C.M."/>
            <person name="de Menezes C.B."/>
            <person name="Matiolli C."/>
            <person name="Caffrey D."/>
            <person name="Araujo D.A."/>
            <person name="de Oliveira D.M."/>
            <person name="Golenbock D."/>
            <person name="Grisard E.C."/>
            <person name="Fantinatti-Garboggini F."/>
            <person name="de Carvalho F.M."/>
            <person name="Barcellos F.G."/>
            <person name="Prosdocimi F."/>
            <person name="May G."/>
            <person name="Azevedo Junior G.M."/>
            <person name="Guimaraes G.M."/>
            <person name="Goldman G.H."/>
            <person name="Padilha I.Q."/>
            <person name="Batista Jda S."/>
            <person name="Ferro J.A."/>
            <person name="Ribeiro J.M."/>
            <person name="Fietto J.L."/>
            <person name="Dabbas K.M."/>
            <person name="Cerdeira L."/>
            <person name="Agnez-Lima L.F."/>
            <person name="Brocchi M."/>
            <person name="de Carvalho M.O."/>
            <person name="Teixeira Mde M."/>
            <person name="Diniz Maia Mde M."/>
            <person name="Goldman M.H."/>
            <person name="Cruz Schneider M.P."/>
            <person name="Felipe M.S."/>
            <person name="Hungria M."/>
            <person name="Nicolas M.F."/>
            <person name="Pereira M."/>
            <person name="Montes M.A."/>
            <person name="Cantao M.E."/>
            <person name="Vincentz M."/>
            <person name="Rafael M.S."/>
            <person name="Silverman N."/>
            <person name="Stoco P.H."/>
            <person name="Souza R.C."/>
            <person name="Vicentini R."/>
            <person name="Gazzinelli R.T."/>
            <person name="Neves Rde O."/>
            <person name="Silva R."/>
            <person name="Astolfi-Filho S."/>
            <person name="Maciel T.E."/>
            <person name="Urmenyi T.P."/>
            <person name="Tadei W.P."/>
            <person name="Camargo E.P."/>
            <person name="de Vasconcelos A.T."/>
        </authorList>
    </citation>
    <scope>NUCLEOTIDE SEQUENCE</scope>
</reference>
<comment type="subcellular location">
    <subcellularLocation>
        <location evidence="1">Membrane</location>
        <topology evidence="1">Multi-pass membrane protein</topology>
    </subcellularLocation>
</comment>
<evidence type="ECO:0000256" key="2">
    <source>
        <dbReference type="ARBA" id="ARBA00009816"/>
    </source>
</evidence>
<dbReference type="GO" id="GO:0005789">
    <property type="term" value="C:endoplasmic reticulum membrane"/>
    <property type="evidence" value="ECO:0007669"/>
    <property type="project" value="InterPro"/>
</dbReference>
<feature type="transmembrane region" description="Helical" evidence="7">
    <location>
        <begin position="104"/>
        <end position="126"/>
    </location>
</feature>
<comment type="similarity">
    <text evidence="2">Belongs to the DUOXA family.</text>
</comment>
<feature type="transmembrane region" description="Helical" evidence="7">
    <location>
        <begin position="132"/>
        <end position="150"/>
    </location>
</feature>
<feature type="transmembrane region" description="Helical" evidence="7">
    <location>
        <begin position="287"/>
        <end position="309"/>
    </location>
</feature>
<dbReference type="AlphaFoldDB" id="W5J6C1"/>
<evidence type="ECO:0000256" key="6">
    <source>
        <dbReference type="ARBA" id="ARBA00023180"/>
    </source>
</evidence>
<proteinExistence type="inferred from homology"/>
<gene>
    <name evidence="8" type="ORF">AND_009474</name>
</gene>
<dbReference type="Pfam" id="PF10204">
    <property type="entry name" value="DuoxA"/>
    <property type="match status" value="1"/>
</dbReference>
<evidence type="ECO:0000256" key="7">
    <source>
        <dbReference type="SAM" id="Phobius"/>
    </source>
</evidence>
<name>W5J6C1_ANODA</name>